<evidence type="ECO:0000256" key="1">
    <source>
        <dbReference type="ARBA" id="ARBA00022741"/>
    </source>
</evidence>
<dbReference type="CDD" id="cd00754">
    <property type="entry name" value="Ubl_MoaD"/>
    <property type="match status" value="1"/>
</dbReference>
<proteinExistence type="inferred from homology"/>
<evidence type="ECO:0000256" key="2">
    <source>
        <dbReference type="ARBA" id="ARBA00024200"/>
    </source>
</evidence>
<dbReference type="AlphaFoldDB" id="A0A1I2A794"/>
<keyword evidence="5" id="KW-1185">Reference proteome</keyword>
<dbReference type="RefSeq" id="WP_093831422.1">
    <property type="nucleotide sequence ID" value="NZ_FOLQ01000013.1"/>
</dbReference>
<dbReference type="InterPro" id="IPR044672">
    <property type="entry name" value="MOCS2A"/>
</dbReference>
<sequence>MASSVSVLLFGITRDLTGQSKVVVPLSEHTRVIDLLSRLHQDYPALAGIKSLLVAVNGEYAEQDQLIGYNDEIALIPPVSGG</sequence>
<accession>A0A1I2A794</accession>
<gene>
    <name evidence="4" type="ORF">SAMN05216167_11398</name>
</gene>
<dbReference type="InterPro" id="IPR012675">
    <property type="entry name" value="Beta-grasp_dom_sf"/>
</dbReference>
<dbReference type="GO" id="GO:0000166">
    <property type="term" value="F:nucleotide binding"/>
    <property type="evidence" value="ECO:0007669"/>
    <property type="project" value="UniProtKB-KW"/>
</dbReference>
<evidence type="ECO:0000313" key="4">
    <source>
        <dbReference type="EMBL" id="SFE39706.1"/>
    </source>
</evidence>
<keyword evidence="1" id="KW-0547">Nucleotide-binding</keyword>
<dbReference type="SUPFAM" id="SSF54285">
    <property type="entry name" value="MoaD/ThiS"/>
    <property type="match status" value="1"/>
</dbReference>
<dbReference type="Proteomes" id="UP000198598">
    <property type="component" value="Unassembled WGS sequence"/>
</dbReference>
<comment type="similarity">
    <text evidence="2">Belongs to the MoaD family.</text>
</comment>
<dbReference type="UniPathway" id="UPA00344"/>
<evidence type="ECO:0000313" key="5">
    <source>
        <dbReference type="Proteomes" id="UP000198598"/>
    </source>
</evidence>
<dbReference type="InterPro" id="IPR003749">
    <property type="entry name" value="ThiS/MoaD-like"/>
</dbReference>
<dbReference type="Pfam" id="PF02597">
    <property type="entry name" value="ThiS"/>
    <property type="match status" value="1"/>
</dbReference>
<protein>
    <recommendedName>
        <fullName evidence="3">Molybdopterin synthase sulfur carrier subunit</fullName>
    </recommendedName>
</protein>
<name>A0A1I2A794_9BACT</name>
<dbReference type="STRING" id="662367.SAMN05216167_11398"/>
<dbReference type="OrthoDB" id="598356at2"/>
<organism evidence="4 5">
    <name type="scientific">Spirosoma endophyticum</name>
    <dbReference type="NCBI Taxonomy" id="662367"/>
    <lineage>
        <taxon>Bacteria</taxon>
        <taxon>Pseudomonadati</taxon>
        <taxon>Bacteroidota</taxon>
        <taxon>Cytophagia</taxon>
        <taxon>Cytophagales</taxon>
        <taxon>Cytophagaceae</taxon>
        <taxon>Spirosoma</taxon>
    </lineage>
</organism>
<dbReference type="Gene3D" id="3.10.20.30">
    <property type="match status" value="1"/>
</dbReference>
<dbReference type="InterPro" id="IPR016155">
    <property type="entry name" value="Mopterin_synth/thiamin_S_b"/>
</dbReference>
<dbReference type="PANTHER" id="PTHR33359:SF1">
    <property type="entry name" value="MOLYBDOPTERIN SYNTHASE SULFUR CARRIER SUBUNIT"/>
    <property type="match status" value="1"/>
</dbReference>
<dbReference type="GO" id="GO:0006777">
    <property type="term" value="P:Mo-molybdopterin cofactor biosynthetic process"/>
    <property type="evidence" value="ECO:0007669"/>
    <property type="project" value="InterPro"/>
</dbReference>
<evidence type="ECO:0000256" key="3">
    <source>
        <dbReference type="ARBA" id="ARBA00024247"/>
    </source>
</evidence>
<dbReference type="PANTHER" id="PTHR33359">
    <property type="entry name" value="MOLYBDOPTERIN SYNTHASE SULFUR CARRIER SUBUNIT"/>
    <property type="match status" value="1"/>
</dbReference>
<reference evidence="4 5" key="1">
    <citation type="submission" date="2016-10" db="EMBL/GenBank/DDBJ databases">
        <authorList>
            <person name="de Groot N.N."/>
        </authorList>
    </citation>
    <scope>NUCLEOTIDE SEQUENCE [LARGE SCALE GENOMIC DNA]</scope>
    <source>
        <strain evidence="4 5">DSM 26130</strain>
    </source>
</reference>
<dbReference type="GO" id="GO:1990133">
    <property type="term" value="C:molybdopterin adenylyltransferase complex"/>
    <property type="evidence" value="ECO:0007669"/>
    <property type="project" value="TreeGrafter"/>
</dbReference>
<dbReference type="EMBL" id="FOLQ01000013">
    <property type="protein sequence ID" value="SFE39706.1"/>
    <property type="molecule type" value="Genomic_DNA"/>
</dbReference>